<sequence length="95" mass="10208">IQQLQQQIGSHASRNSSNNSSLLKSGLSVKEQYLARSRYVAGQTVKNASYRNSAIYGNGFATNVNRRQSLISVHSTQNGGPLIAANVTGKTDWAA</sequence>
<keyword evidence="3" id="KW-1185">Reference proteome</keyword>
<dbReference type="AlphaFoldDB" id="A0A7R9LWS3"/>
<accession>A0A7R9LWS3</accession>
<evidence type="ECO:0000256" key="1">
    <source>
        <dbReference type="SAM" id="MobiDB-lite"/>
    </source>
</evidence>
<dbReference type="Proteomes" id="UP000759131">
    <property type="component" value="Unassembled WGS sequence"/>
</dbReference>
<evidence type="ECO:0000313" key="2">
    <source>
        <dbReference type="EMBL" id="CAD7649176.1"/>
    </source>
</evidence>
<dbReference type="EMBL" id="CAJPIZ010046419">
    <property type="protein sequence ID" value="CAG2122327.1"/>
    <property type="molecule type" value="Genomic_DNA"/>
</dbReference>
<name>A0A7R9LWS3_9ACAR</name>
<dbReference type="EMBL" id="OC900994">
    <property type="protein sequence ID" value="CAD7649176.1"/>
    <property type="molecule type" value="Genomic_DNA"/>
</dbReference>
<feature type="non-terminal residue" evidence="2">
    <location>
        <position position="1"/>
    </location>
</feature>
<evidence type="ECO:0000313" key="3">
    <source>
        <dbReference type="Proteomes" id="UP000759131"/>
    </source>
</evidence>
<reference evidence="2" key="1">
    <citation type="submission" date="2020-11" db="EMBL/GenBank/DDBJ databases">
        <authorList>
            <person name="Tran Van P."/>
        </authorList>
    </citation>
    <scope>NUCLEOTIDE SEQUENCE</scope>
</reference>
<proteinExistence type="predicted"/>
<organism evidence="2">
    <name type="scientific">Medioppia subpectinata</name>
    <dbReference type="NCBI Taxonomy" id="1979941"/>
    <lineage>
        <taxon>Eukaryota</taxon>
        <taxon>Metazoa</taxon>
        <taxon>Ecdysozoa</taxon>
        <taxon>Arthropoda</taxon>
        <taxon>Chelicerata</taxon>
        <taxon>Arachnida</taxon>
        <taxon>Acari</taxon>
        <taxon>Acariformes</taxon>
        <taxon>Sarcoptiformes</taxon>
        <taxon>Oribatida</taxon>
        <taxon>Brachypylina</taxon>
        <taxon>Oppioidea</taxon>
        <taxon>Oppiidae</taxon>
        <taxon>Medioppia</taxon>
    </lineage>
</organism>
<feature type="non-terminal residue" evidence="2">
    <location>
        <position position="95"/>
    </location>
</feature>
<feature type="region of interest" description="Disordered" evidence="1">
    <location>
        <begin position="1"/>
        <end position="23"/>
    </location>
</feature>
<feature type="compositionally biased region" description="Low complexity" evidence="1">
    <location>
        <begin position="10"/>
        <end position="23"/>
    </location>
</feature>
<protein>
    <submittedName>
        <fullName evidence="2">Uncharacterized protein</fullName>
    </submittedName>
</protein>
<gene>
    <name evidence="2" type="ORF">OSB1V03_LOCUS22273</name>
</gene>